<evidence type="ECO:0000256" key="4">
    <source>
        <dbReference type="ARBA" id="ARBA00023015"/>
    </source>
</evidence>
<feature type="compositionally biased region" description="Pro residues" evidence="7">
    <location>
        <begin position="63"/>
        <end position="72"/>
    </location>
</feature>
<keyword evidence="1" id="KW-0479">Metal-binding</keyword>
<dbReference type="Proteomes" id="UP001244011">
    <property type="component" value="Unassembled WGS sequence"/>
</dbReference>
<feature type="compositionally biased region" description="Pro residues" evidence="7">
    <location>
        <begin position="246"/>
        <end position="266"/>
    </location>
</feature>
<feature type="compositionally biased region" description="Polar residues" evidence="7">
    <location>
        <begin position="8"/>
        <end position="17"/>
    </location>
</feature>
<dbReference type="PROSITE" id="PS50114">
    <property type="entry name" value="GATA_ZN_FINGER_2"/>
    <property type="match status" value="1"/>
</dbReference>
<proteinExistence type="predicted"/>
<sequence length="471" mass="52033">MEAGGSGTRQSTFSSARNPEHPDSRPRDTFDGQYRPGQAMATATVMSPSAQYNPHQHQHFPSAYPPPGPPSNMPGMLSPTGSRRTSDEPEARRQLLPSIREVISGSKPSPYSATVTSSAPPPPSLPSPFSLSAPQRPFSDVSSENHTSPRTLHPPSSFPPRSEPMSAFSDPTRPSLTGRPPAPPPPPLSTYSSQQPSPTEKTEHLEAEQRQAAEAQVFKTGYPHQLQQPHQPGPGLYSQTGQLPPGQLPIPGYPLSPRQAGPPLPSPFDHQRPPMYGEENFASRGNTKYEATLDRAFEAWNYGEALNRVAGSARTLFHFAEAFDAAAREQHGAQPIPSRLPTENEVTLMLDNVYMMKKCLEDVRNMVQQSRIINERTRENNARKPFEEDEPGYPEAVKAQFGMGEVKRRRGRAAPPGRCHSCNRIDTPEWRRGPDGARTLCNACGLHYAKLERKRQLEQRSIRPKPSDDRS</sequence>
<dbReference type="GO" id="GO:0008270">
    <property type="term" value="F:zinc ion binding"/>
    <property type="evidence" value="ECO:0007669"/>
    <property type="project" value="UniProtKB-KW"/>
</dbReference>
<evidence type="ECO:0000256" key="1">
    <source>
        <dbReference type="ARBA" id="ARBA00022723"/>
    </source>
</evidence>
<dbReference type="AlphaFoldDB" id="A0AAJ0CBF2"/>
<evidence type="ECO:0000259" key="8">
    <source>
        <dbReference type="PROSITE" id="PS50114"/>
    </source>
</evidence>
<feature type="compositionally biased region" description="Basic and acidic residues" evidence="7">
    <location>
        <begin position="200"/>
        <end position="211"/>
    </location>
</feature>
<evidence type="ECO:0000256" key="3">
    <source>
        <dbReference type="ARBA" id="ARBA00022833"/>
    </source>
</evidence>
<feature type="compositionally biased region" description="Basic and acidic residues" evidence="7">
    <location>
        <begin position="18"/>
        <end position="30"/>
    </location>
</feature>
<dbReference type="GO" id="GO:0006355">
    <property type="term" value="P:regulation of DNA-templated transcription"/>
    <property type="evidence" value="ECO:0007669"/>
    <property type="project" value="InterPro"/>
</dbReference>
<feature type="compositionally biased region" description="Low complexity" evidence="7">
    <location>
        <begin position="189"/>
        <end position="198"/>
    </location>
</feature>
<feature type="compositionally biased region" description="Polar residues" evidence="7">
    <location>
        <begin position="140"/>
        <end position="150"/>
    </location>
</feature>
<evidence type="ECO:0000313" key="10">
    <source>
        <dbReference type="Proteomes" id="UP001244011"/>
    </source>
</evidence>
<dbReference type="RefSeq" id="XP_060287399.1">
    <property type="nucleotide sequence ID" value="XM_060422871.1"/>
</dbReference>
<gene>
    <name evidence="9" type="ORF">QBC33DRAFT_235652</name>
</gene>
<dbReference type="GeneID" id="85306058"/>
<keyword evidence="10" id="KW-1185">Reference proteome</keyword>
<dbReference type="PROSITE" id="PS00344">
    <property type="entry name" value="GATA_ZN_FINGER_1"/>
    <property type="match status" value="1"/>
</dbReference>
<dbReference type="Pfam" id="PF00320">
    <property type="entry name" value="GATA"/>
    <property type="match status" value="1"/>
</dbReference>
<dbReference type="SUPFAM" id="SSF57716">
    <property type="entry name" value="Glucocorticoid receptor-like (DNA-binding domain)"/>
    <property type="match status" value="1"/>
</dbReference>
<feature type="compositionally biased region" description="Basic and acidic residues" evidence="7">
    <location>
        <begin position="84"/>
        <end position="93"/>
    </location>
</feature>
<evidence type="ECO:0000313" key="9">
    <source>
        <dbReference type="EMBL" id="KAK1771186.1"/>
    </source>
</evidence>
<evidence type="ECO:0000256" key="2">
    <source>
        <dbReference type="ARBA" id="ARBA00022771"/>
    </source>
</evidence>
<feature type="region of interest" description="Disordered" evidence="7">
    <location>
        <begin position="224"/>
        <end position="266"/>
    </location>
</feature>
<dbReference type="CDD" id="cd00202">
    <property type="entry name" value="ZnF_GATA"/>
    <property type="match status" value="1"/>
</dbReference>
<comment type="caution">
    <text evidence="9">The sequence shown here is derived from an EMBL/GenBank/DDBJ whole genome shotgun (WGS) entry which is preliminary data.</text>
</comment>
<evidence type="ECO:0000256" key="6">
    <source>
        <dbReference type="PROSITE-ProRule" id="PRU00094"/>
    </source>
</evidence>
<keyword evidence="3" id="KW-0862">Zinc</keyword>
<dbReference type="SMART" id="SM00401">
    <property type="entry name" value="ZnF_GATA"/>
    <property type="match status" value="1"/>
</dbReference>
<keyword evidence="5" id="KW-0804">Transcription</keyword>
<keyword evidence="4" id="KW-0805">Transcription regulation</keyword>
<protein>
    <recommendedName>
        <fullName evidence="8">GATA-type domain-containing protein</fullName>
    </recommendedName>
</protein>
<evidence type="ECO:0000256" key="7">
    <source>
        <dbReference type="SAM" id="MobiDB-lite"/>
    </source>
</evidence>
<feature type="compositionally biased region" description="Polar residues" evidence="7">
    <location>
        <begin position="44"/>
        <end position="55"/>
    </location>
</feature>
<feature type="region of interest" description="Disordered" evidence="7">
    <location>
        <begin position="1"/>
        <end position="212"/>
    </location>
</feature>
<feature type="compositionally biased region" description="Low complexity" evidence="7">
    <location>
        <begin position="108"/>
        <end position="118"/>
    </location>
</feature>
<feature type="domain" description="GATA-type" evidence="8">
    <location>
        <begin position="418"/>
        <end position="470"/>
    </location>
</feature>
<organism evidence="9 10">
    <name type="scientific">Phialemonium atrogriseum</name>
    <dbReference type="NCBI Taxonomy" id="1093897"/>
    <lineage>
        <taxon>Eukaryota</taxon>
        <taxon>Fungi</taxon>
        <taxon>Dikarya</taxon>
        <taxon>Ascomycota</taxon>
        <taxon>Pezizomycotina</taxon>
        <taxon>Sordariomycetes</taxon>
        <taxon>Sordariomycetidae</taxon>
        <taxon>Cephalothecales</taxon>
        <taxon>Cephalothecaceae</taxon>
        <taxon>Phialemonium</taxon>
    </lineage>
</organism>
<dbReference type="InterPro" id="IPR013088">
    <property type="entry name" value="Znf_NHR/GATA"/>
</dbReference>
<keyword evidence="2 6" id="KW-0863">Zinc-finger</keyword>
<accession>A0AAJ0CBF2</accession>
<name>A0AAJ0CBF2_9PEZI</name>
<reference evidence="9" key="1">
    <citation type="submission" date="2023-06" db="EMBL/GenBank/DDBJ databases">
        <title>Genome-scale phylogeny and comparative genomics of the fungal order Sordariales.</title>
        <authorList>
            <consortium name="Lawrence Berkeley National Laboratory"/>
            <person name="Hensen N."/>
            <person name="Bonometti L."/>
            <person name="Westerberg I."/>
            <person name="Brannstrom I.O."/>
            <person name="Guillou S."/>
            <person name="Cros-Aarteil S."/>
            <person name="Calhoun S."/>
            <person name="Haridas S."/>
            <person name="Kuo A."/>
            <person name="Mondo S."/>
            <person name="Pangilinan J."/>
            <person name="Riley R."/>
            <person name="Labutti K."/>
            <person name="Andreopoulos B."/>
            <person name="Lipzen A."/>
            <person name="Chen C."/>
            <person name="Yanf M."/>
            <person name="Daum C."/>
            <person name="Ng V."/>
            <person name="Clum A."/>
            <person name="Steindorff A."/>
            <person name="Ohm R."/>
            <person name="Martin F."/>
            <person name="Silar P."/>
            <person name="Natvig D."/>
            <person name="Lalanne C."/>
            <person name="Gautier V."/>
            <person name="Ament-Velasquez S.L."/>
            <person name="Kruys A."/>
            <person name="Hutchinson M.I."/>
            <person name="Powell A.J."/>
            <person name="Barry K."/>
            <person name="Miller A.N."/>
            <person name="Grigoriev I.V."/>
            <person name="Debuchy R."/>
            <person name="Gladieux P."/>
            <person name="Thoren M.H."/>
            <person name="Johannesson H."/>
        </authorList>
    </citation>
    <scope>NUCLEOTIDE SEQUENCE</scope>
    <source>
        <strain evidence="9">8032-3</strain>
    </source>
</reference>
<dbReference type="InterPro" id="IPR000679">
    <property type="entry name" value="Znf_GATA"/>
</dbReference>
<dbReference type="Gene3D" id="3.30.50.10">
    <property type="entry name" value="Erythroid Transcription Factor GATA-1, subunit A"/>
    <property type="match status" value="1"/>
</dbReference>
<dbReference type="PANTHER" id="PTHR47172">
    <property type="entry name" value="OS01G0976800 PROTEIN"/>
    <property type="match status" value="1"/>
</dbReference>
<dbReference type="GO" id="GO:0043565">
    <property type="term" value="F:sequence-specific DNA binding"/>
    <property type="evidence" value="ECO:0007669"/>
    <property type="project" value="InterPro"/>
</dbReference>
<evidence type="ECO:0000256" key="5">
    <source>
        <dbReference type="ARBA" id="ARBA00023163"/>
    </source>
</evidence>
<dbReference type="EMBL" id="MU838999">
    <property type="protein sequence ID" value="KAK1771186.1"/>
    <property type="molecule type" value="Genomic_DNA"/>
</dbReference>
<dbReference type="PANTHER" id="PTHR47172:SF24">
    <property type="entry name" value="GATA ZINC FINGER DOMAIN-CONTAINING PROTEIN 14-RELATED"/>
    <property type="match status" value="1"/>
</dbReference>
<feature type="compositionally biased region" description="Low complexity" evidence="7">
    <location>
        <begin position="224"/>
        <end position="245"/>
    </location>
</feature>